<gene>
    <name evidence="1" type="ORF">THSYN_23990</name>
</gene>
<protein>
    <submittedName>
        <fullName evidence="1">Uncharacterized protein</fullName>
    </submittedName>
</protein>
<dbReference type="AlphaFoldDB" id="A0A2K8UDP4"/>
<keyword evidence="2" id="KW-1185">Reference proteome</keyword>
<accession>A0A2K8UDP4</accession>
<reference evidence="1 2" key="1">
    <citation type="submission" date="2017-03" db="EMBL/GenBank/DDBJ databases">
        <title>Complete genome sequence of Candidatus 'Thiodictyon syntrophicum' sp. nov. strain Cad16T, a photolithoautotroph purple sulfur bacterium isolated from an alpine meromictic lake.</title>
        <authorList>
            <person name="Luedin S.M."/>
            <person name="Pothier J.F."/>
            <person name="Danza F."/>
            <person name="Storelli N."/>
            <person name="Wittwer M."/>
            <person name="Tonolla M."/>
        </authorList>
    </citation>
    <scope>NUCLEOTIDE SEQUENCE [LARGE SCALE GENOMIC DNA]</scope>
    <source>
        <strain evidence="1 2">Cad16T</strain>
    </source>
</reference>
<dbReference type="EMBL" id="CP020370">
    <property type="protein sequence ID" value="AUB83713.1"/>
    <property type="molecule type" value="Genomic_DNA"/>
</dbReference>
<evidence type="ECO:0000313" key="1">
    <source>
        <dbReference type="EMBL" id="AUB83713.1"/>
    </source>
</evidence>
<evidence type="ECO:0000313" key="2">
    <source>
        <dbReference type="Proteomes" id="UP000232638"/>
    </source>
</evidence>
<name>A0A2K8UDP4_9GAMM</name>
<sequence>MLLVYKIMRERIQSILTNLETVGEDLLALSDDIWLNIDHNDNDALDKGLTFKKAFNKSVGEFREVSGRLSDLVQDYTQVPTFEAPSAPASEAERERRERLIRALDRRVPHGLAEDFRYKRPAIFTLSGVPFDGTNTWSQVYETLCRYLASLQPVVFNALPTNPDFVSSKGNKHFSRQAADLRIARDYGRGVLAETNLSANQIRDNIKRLLCAFGLPESAFVVYLREDRDAGATGDTR</sequence>
<proteinExistence type="predicted"/>
<organism evidence="1 2">
    <name type="scientific">Candidatus Thiodictyon syntrophicum</name>
    <dbReference type="NCBI Taxonomy" id="1166950"/>
    <lineage>
        <taxon>Bacteria</taxon>
        <taxon>Pseudomonadati</taxon>
        <taxon>Pseudomonadota</taxon>
        <taxon>Gammaproteobacteria</taxon>
        <taxon>Chromatiales</taxon>
        <taxon>Chromatiaceae</taxon>
        <taxon>Thiodictyon</taxon>
    </lineage>
</organism>
<dbReference type="KEGG" id="tsy:THSYN_23990"/>
<dbReference type="Proteomes" id="UP000232638">
    <property type="component" value="Chromosome"/>
</dbReference>